<protein>
    <submittedName>
        <fullName evidence="1">Uncharacterized protein</fullName>
    </submittedName>
</protein>
<name>A0A833SEP8_PHYIN</name>
<accession>A0A833SEP8</accession>
<sequence length="128" mass="14784">MKPVSSRTWIAMVLQRKRAWKYRGYIDIHPRNHSTNLPYFAMRTKVEEREPCEYQENGPIFIRRSTTPFLITSDICALLPHRRQRSGVVFSNCVKIANGGNNNTRYFGCNPSTFDGISSIVSELLGDW</sequence>
<keyword evidence="2" id="KW-1185">Reference proteome</keyword>
<reference evidence="1" key="1">
    <citation type="submission" date="2020-04" db="EMBL/GenBank/DDBJ databases">
        <title>Hybrid Assembly of Korean Phytophthora infestans isolates.</title>
        <authorList>
            <person name="Prokchorchik M."/>
            <person name="Lee Y."/>
            <person name="Seo J."/>
            <person name="Cho J.-H."/>
            <person name="Park Y.-E."/>
            <person name="Jang D.-C."/>
            <person name="Im J.-S."/>
            <person name="Choi J.-G."/>
            <person name="Park H.-J."/>
            <person name="Lee G.-B."/>
            <person name="Lee Y.-G."/>
            <person name="Hong S.-Y."/>
            <person name="Cho K."/>
            <person name="Sohn K.H."/>
        </authorList>
    </citation>
    <scope>NUCLEOTIDE SEQUENCE</scope>
    <source>
        <strain evidence="1">KR_1_A1</strain>
    </source>
</reference>
<evidence type="ECO:0000313" key="1">
    <source>
        <dbReference type="EMBL" id="KAF4032363.1"/>
    </source>
</evidence>
<proteinExistence type="predicted"/>
<dbReference type="Proteomes" id="UP000602510">
    <property type="component" value="Unassembled WGS sequence"/>
</dbReference>
<evidence type="ECO:0000313" key="2">
    <source>
        <dbReference type="Proteomes" id="UP000602510"/>
    </source>
</evidence>
<gene>
    <name evidence="1" type="ORF">GN244_ATG15767</name>
</gene>
<dbReference type="AlphaFoldDB" id="A0A833SEP8"/>
<dbReference type="EMBL" id="WSZM01000494">
    <property type="protein sequence ID" value="KAF4032363.1"/>
    <property type="molecule type" value="Genomic_DNA"/>
</dbReference>
<comment type="caution">
    <text evidence="1">The sequence shown here is derived from an EMBL/GenBank/DDBJ whole genome shotgun (WGS) entry which is preliminary data.</text>
</comment>
<organism evidence="1 2">
    <name type="scientific">Phytophthora infestans</name>
    <name type="common">Potato late blight agent</name>
    <name type="synonym">Botrytis infestans</name>
    <dbReference type="NCBI Taxonomy" id="4787"/>
    <lineage>
        <taxon>Eukaryota</taxon>
        <taxon>Sar</taxon>
        <taxon>Stramenopiles</taxon>
        <taxon>Oomycota</taxon>
        <taxon>Peronosporomycetes</taxon>
        <taxon>Peronosporales</taxon>
        <taxon>Peronosporaceae</taxon>
        <taxon>Phytophthora</taxon>
    </lineage>
</organism>